<organism evidence="1 2">
    <name type="scientific">Azohydromonas lata</name>
    <dbReference type="NCBI Taxonomy" id="45677"/>
    <lineage>
        <taxon>Bacteria</taxon>
        <taxon>Pseudomonadati</taxon>
        <taxon>Pseudomonadota</taxon>
        <taxon>Betaproteobacteria</taxon>
        <taxon>Burkholderiales</taxon>
        <taxon>Sphaerotilaceae</taxon>
        <taxon>Azohydromonas</taxon>
    </lineage>
</organism>
<gene>
    <name evidence="1" type="ORF">SM757_32455</name>
</gene>
<name>A0ABU5IQY9_9BURK</name>
<dbReference type="RefSeq" id="WP_322468504.1">
    <property type="nucleotide sequence ID" value="NZ_JAXOJX010000106.1"/>
</dbReference>
<proteinExistence type="predicted"/>
<keyword evidence="2" id="KW-1185">Reference proteome</keyword>
<evidence type="ECO:0000313" key="2">
    <source>
        <dbReference type="Proteomes" id="UP001293718"/>
    </source>
</evidence>
<reference evidence="1 2" key="1">
    <citation type="submission" date="2023-11" db="EMBL/GenBank/DDBJ databases">
        <title>Draft genome of Azohydromonas lata strain H1 (DSM1123), a polyhydroxyalkanoate producer.</title>
        <authorList>
            <person name="Traversa D."/>
            <person name="D'Addabbo P."/>
            <person name="Pazzani C."/>
            <person name="Manzari C."/>
            <person name="Chiara M."/>
            <person name="Scrascia M."/>
        </authorList>
    </citation>
    <scope>NUCLEOTIDE SEQUENCE [LARGE SCALE GENOMIC DNA]</scope>
    <source>
        <strain evidence="1 2">H1</strain>
    </source>
</reference>
<sequence length="279" mass="28928">MTRELLELERDEHRVLAAVEFVDATSGARIAEPLRVAPADPADAIAAASRWLRNRGGLLVLWSHPALAAHAAAFSTPPALPALGSVALALRVADPAGRYQARAFTLALPRDPDPAHAAQAGSLFRPQRVELFRSAAAPLVGNWTPLHVRVAEAGGDLLGGTLIEVRGAGDALLARGSTDWRGEALLPVAALPITTWGADDGDVVVTETAATVHAFHVAALGTRTPPAWVADGRAPAPALAPCPDPDVLGSHPQRVAATPQPVALAARRGVRVALTLTLP</sequence>
<comment type="caution">
    <text evidence="1">The sequence shown here is derived from an EMBL/GenBank/DDBJ whole genome shotgun (WGS) entry which is preliminary data.</text>
</comment>
<dbReference type="Proteomes" id="UP001293718">
    <property type="component" value="Unassembled WGS sequence"/>
</dbReference>
<evidence type="ECO:0000313" key="1">
    <source>
        <dbReference type="EMBL" id="MDZ5461297.1"/>
    </source>
</evidence>
<accession>A0ABU5IQY9</accession>
<protein>
    <submittedName>
        <fullName evidence="1">Uncharacterized protein</fullName>
    </submittedName>
</protein>
<dbReference type="EMBL" id="JAXOJX010000106">
    <property type="protein sequence ID" value="MDZ5461297.1"/>
    <property type="molecule type" value="Genomic_DNA"/>
</dbReference>